<dbReference type="Proteomes" id="UP001154282">
    <property type="component" value="Unassembled WGS sequence"/>
</dbReference>
<evidence type="ECO:0000313" key="1">
    <source>
        <dbReference type="EMBL" id="CAI0379227.1"/>
    </source>
</evidence>
<gene>
    <name evidence="1" type="ORF">LITE_LOCUS2172</name>
</gene>
<protein>
    <submittedName>
        <fullName evidence="1">Uncharacterized protein</fullName>
    </submittedName>
</protein>
<keyword evidence="2" id="KW-1185">Reference proteome</keyword>
<dbReference type="EMBL" id="CAMGYJ010000002">
    <property type="protein sequence ID" value="CAI0379227.1"/>
    <property type="molecule type" value="Genomic_DNA"/>
</dbReference>
<evidence type="ECO:0000313" key="2">
    <source>
        <dbReference type="Proteomes" id="UP001154282"/>
    </source>
</evidence>
<organism evidence="1 2">
    <name type="scientific">Linum tenue</name>
    <dbReference type="NCBI Taxonomy" id="586396"/>
    <lineage>
        <taxon>Eukaryota</taxon>
        <taxon>Viridiplantae</taxon>
        <taxon>Streptophyta</taxon>
        <taxon>Embryophyta</taxon>
        <taxon>Tracheophyta</taxon>
        <taxon>Spermatophyta</taxon>
        <taxon>Magnoliopsida</taxon>
        <taxon>eudicotyledons</taxon>
        <taxon>Gunneridae</taxon>
        <taxon>Pentapetalae</taxon>
        <taxon>rosids</taxon>
        <taxon>fabids</taxon>
        <taxon>Malpighiales</taxon>
        <taxon>Linaceae</taxon>
        <taxon>Linum</taxon>
    </lineage>
</organism>
<proteinExistence type="predicted"/>
<reference evidence="1" key="1">
    <citation type="submission" date="2022-08" db="EMBL/GenBank/DDBJ databases">
        <authorList>
            <person name="Gutierrez-Valencia J."/>
        </authorList>
    </citation>
    <scope>NUCLEOTIDE SEQUENCE</scope>
</reference>
<accession>A0AAV0H1S4</accession>
<feature type="non-terminal residue" evidence="1">
    <location>
        <position position="1"/>
    </location>
</feature>
<name>A0AAV0H1S4_9ROSI</name>
<sequence>ILLEGVDHEGAVVADLVNGVVIVVAEDEELLKICGEKARGSRDCRHRVVSGIALPSGSDKLYTGSQDVTIWDCHSD</sequence>
<dbReference type="AlphaFoldDB" id="A0AAV0H1S4"/>
<comment type="caution">
    <text evidence="1">The sequence shown here is derived from an EMBL/GenBank/DDBJ whole genome shotgun (WGS) entry which is preliminary data.</text>
</comment>